<evidence type="ECO:0000313" key="2">
    <source>
        <dbReference type="Proteomes" id="UP001529245"/>
    </source>
</evidence>
<dbReference type="RefSeq" id="WP_283204515.1">
    <property type="nucleotide sequence ID" value="NZ_JASGCB010000033.1"/>
</dbReference>
<comment type="caution">
    <text evidence="1">The sequence shown here is derived from an EMBL/GenBank/DDBJ whole genome shotgun (WGS) entry which is preliminary data.</text>
</comment>
<keyword evidence="2" id="KW-1185">Reference proteome</keyword>
<sequence length="79" mass="9058">MNVAGIVEDCIDAMEQDRDAYVVYKIPRIARMDRIRITTTSGPFGEVLEVHQNYTVARFKALDVLEWLARLGDEDAERT</sequence>
<dbReference type="EMBL" id="JASGCB010000033">
    <property type="protein sequence ID" value="MDI9261107.1"/>
    <property type="molecule type" value="Genomic_DNA"/>
</dbReference>
<evidence type="ECO:0000313" key="1">
    <source>
        <dbReference type="EMBL" id="MDI9261107.1"/>
    </source>
</evidence>
<reference evidence="1 2" key="1">
    <citation type="submission" date="2023-04" db="EMBL/GenBank/DDBJ databases">
        <title>A. sendaiensis sub sp. chiapanensis a novel subspecie with specific adaptation in bacterial cell wall isolated from an active volcano.</title>
        <authorList>
            <person name="Alvarez Gutierrez P.E."/>
            <person name="Ortiz Cortes L.Y."/>
        </authorList>
    </citation>
    <scope>NUCLEOTIDE SEQUENCE [LARGE SCALE GENOMIC DNA]</scope>
    <source>
        <strain evidence="1 2">PA2</strain>
    </source>
</reference>
<proteinExistence type="predicted"/>
<protein>
    <submittedName>
        <fullName evidence="1">Uncharacterized protein</fullName>
    </submittedName>
</protein>
<dbReference type="Proteomes" id="UP001529245">
    <property type="component" value="Unassembled WGS sequence"/>
</dbReference>
<gene>
    <name evidence="1" type="ORF">QID03_13160</name>
</gene>
<organism evidence="1 2">
    <name type="scientific">Alicyclobacillus sendaiensis PA2</name>
    <dbReference type="NCBI Taxonomy" id="3029425"/>
    <lineage>
        <taxon>Bacteria</taxon>
        <taxon>Bacillati</taxon>
        <taxon>Bacillota</taxon>
        <taxon>Bacilli</taxon>
        <taxon>Bacillales</taxon>
        <taxon>Alicyclobacillaceae</taxon>
        <taxon>Alicyclobacillus</taxon>
    </lineage>
</organism>
<name>A0ABT6Y229_ALISE</name>
<accession>A0ABT6Y229</accession>